<dbReference type="HOGENOM" id="CLU_1027171_0_0_1"/>
<dbReference type="SUPFAM" id="SSF52777">
    <property type="entry name" value="CoA-dependent acyltransferases"/>
    <property type="match status" value="1"/>
</dbReference>
<dbReference type="GO" id="GO:0005737">
    <property type="term" value="C:cytoplasm"/>
    <property type="evidence" value="ECO:0007669"/>
    <property type="project" value="TreeGrafter"/>
</dbReference>
<evidence type="ECO:0000313" key="3">
    <source>
        <dbReference type="Proteomes" id="UP000054166"/>
    </source>
</evidence>
<dbReference type="Proteomes" id="UP000054166">
    <property type="component" value="Unassembled WGS sequence"/>
</dbReference>
<keyword evidence="1" id="KW-0511">Multifunctional enzyme</keyword>
<dbReference type="Gene3D" id="3.30.559.10">
    <property type="entry name" value="Chloramphenicol acetyltransferase-like domain"/>
    <property type="match status" value="1"/>
</dbReference>
<proteinExistence type="predicted"/>
<evidence type="ECO:0000313" key="2">
    <source>
        <dbReference type="EMBL" id="KIM75827.1"/>
    </source>
</evidence>
<dbReference type="InterPro" id="IPR023213">
    <property type="entry name" value="CAT-like_dom_sf"/>
</dbReference>
<gene>
    <name evidence="2" type="ORF">PILCRDRAFT_13326</name>
</gene>
<dbReference type="GO" id="GO:0044550">
    <property type="term" value="P:secondary metabolite biosynthetic process"/>
    <property type="evidence" value="ECO:0007669"/>
    <property type="project" value="TreeGrafter"/>
</dbReference>
<name>A0A0C3BER2_PILCF</name>
<keyword evidence="3" id="KW-1185">Reference proteome</keyword>
<evidence type="ECO:0008006" key="4">
    <source>
        <dbReference type="Google" id="ProtNLM"/>
    </source>
</evidence>
<accession>A0A0C3BER2</accession>
<dbReference type="Gene3D" id="3.30.559.30">
    <property type="entry name" value="Nonribosomal peptide synthetase, condensation domain"/>
    <property type="match status" value="1"/>
</dbReference>
<dbReference type="GO" id="GO:0031177">
    <property type="term" value="F:phosphopantetheine binding"/>
    <property type="evidence" value="ECO:0007669"/>
    <property type="project" value="TreeGrafter"/>
</dbReference>
<evidence type="ECO:0000256" key="1">
    <source>
        <dbReference type="ARBA" id="ARBA00023268"/>
    </source>
</evidence>
<dbReference type="EMBL" id="KN833042">
    <property type="protein sequence ID" value="KIM75827.1"/>
    <property type="molecule type" value="Genomic_DNA"/>
</dbReference>
<dbReference type="GO" id="GO:0043041">
    <property type="term" value="P:amino acid activation for nonribosomal peptide biosynthetic process"/>
    <property type="evidence" value="ECO:0007669"/>
    <property type="project" value="TreeGrafter"/>
</dbReference>
<dbReference type="PANTHER" id="PTHR45527">
    <property type="entry name" value="NONRIBOSOMAL PEPTIDE SYNTHETASE"/>
    <property type="match status" value="1"/>
</dbReference>
<dbReference type="InParanoid" id="A0A0C3BER2"/>
<dbReference type="AlphaFoldDB" id="A0A0C3BER2"/>
<reference evidence="2 3" key="1">
    <citation type="submission" date="2014-04" db="EMBL/GenBank/DDBJ databases">
        <authorList>
            <consortium name="DOE Joint Genome Institute"/>
            <person name="Kuo A."/>
            <person name="Tarkka M."/>
            <person name="Buscot F."/>
            <person name="Kohler A."/>
            <person name="Nagy L.G."/>
            <person name="Floudas D."/>
            <person name="Copeland A."/>
            <person name="Barry K.W."/>
            <person name="Cichocki N."/>
            <person name="Veneault-Fourrey C."/>
            <person name="LaButti K."/>
            <person name="Lindquist E.A."/>
            <person name="Lipzen A."/>
            <person name="Lundell T."/>
            <person name="Morin E."/>
            <person name="Murat C."/>
            <person name="Sun H."/>
            <person name="Tunlid A."/>
            <person name="Henrissat B."/>
            <person name="Grigoriev I.V."/>
            <person name="Hibbett D.S."/>
            <person name="Martin F."/>
            <person name="Nordberg H.P."/>
            <person name="Cantor M.N."/>
            <person name="Hua S.X."/>
        </authorList>
    </citation>
    <scope>NUCLEOTIDE SEQUENCE [LARGE SCALE GENOMIC DNA]</scope>
    <source>
        <strain evidence="2 3">F 1598</strain>
    </source>
</reference>
<sequence>MSAHFTVTGWNGQDSLALTADDNFFEPILDIKEDAKFIDSNAIETTLPVSQIQDTLLSWHGLIVTQWINKKIVFPGSKSDLSWINTTWNAVAAHNPILRTAIYHDRLDGKYVQSVLQLSRSLDVCDVAIECTGPPAFSPLLSNQIPHAVLQYDDQKAVYILTVWYPHILLDDFSFTLIEDDLTRFYCSVSFRERAPLHAYLAHAQELYNHEKSIDYWHSAFADVIAPQLQFSTTQADGKVDCQAFIIECDQGVDEPANWLTGDFRILSHSL</sequence>
<reference evidence="3" key="2">
    <citation type="submission" date="2015-01" db="EMBL/GenBank/DDBJ databases">
        <title>Evolutionary Origins and Diversification of the Mycorrhizal Mutualists.</title>
        <authorList>
            <consortium name="DOE Joint Genome Institute"/>
            <consortium name="Mycorrhizal Genomics Consortium"/>
            <person name="Kohler A."/>
            <person name="Kuo A."/>
            <person name="Nagy L.G."/>
            <person name="Floudas D."/>
            <person name="Copeland A."/>
            <person name="Barry K.W."/>
            <person name="Cichocki N."/>
            <person name="Veneault-Fourrey C."/>
            <person name="LaButti K."/>
            <person name="Lindquist E.A."/>
            <person name="Lipzen A."/>
            <person name="Lundell T."/>
            <person name="Morin E."/>
            <person name="Murat C."/>
            <person name="Riley R."/>
            <person name="Ohm R."/>
            <person name="Sun H."/>
            <person name="Tunlid A."/>
            <person name="Henrissat B."/>
            <person name="Grigoriev I.V."/>
            <person name="Hibbett D.S."/>
            <person name="Martin F."/>
        </authorList>
    </citation>
    <scope>NUCLEOTIDE SEQUENCE [LARGE SCALE GENOMIC DNA]</scope>
    <source>
        <strain evidence="3">F 1598</strain>
    </source>
</reference>
<organism evidence="2 3">
    <name type="scientific">Piloderma croceum (strain F 1598)</name>
    <dbReference type="NCBI Taxonomy" id="765440"/>
    <lineage>
        <taxon>Eukaryota</taxon>
        <taxon>Fungi</taxon>
        <taxon>Dikarya</taxon>
        <taxon>Basidiomycota</taxon>
        <taxon>Agaricomycotina</taxon>
        <taxon>Agaricomycetes</taxon>
        <taxon>Agaricomycetidae</taxon>
        <taxon>Atheliales</taxon>
        <taxon>Atheliaceae</taxon>
        <taxon>Piloderma</taxon>
    </lineage>
</organism>
<dbReference type="PANTHER" id="PTHR45527:SF1">
    <property type="entry name" value="FATTY ACID SYNTHASE"/>
    <property type="match status" value="1"/>
</dbReference>
<protein>
    <recommendedName>
        <fullName evidence="4">Condensation domain-containing protein</fullName>
    </recommendedName>
</protein>